<accession>D2UXU4</accession>
<dbReference type="VEuPathDB" id="AmoebaDB:NAEGRDRAFT_61244"/>
<evidence type="ECO:0000259" key="9">
    <source>
        <dbReference type="PROSITE" id="PS50003"/>
    </source>
</evidence>
<evidence type="ECO:0000259" key="10">
    <source>
        <dbReference type="PROSITE" id="PS50067"/>
    </source>
</evidence>
<evidence type="ECO:0000256" key="5">
    <source>
        <dbReference type="ARBA" id="ARBA00023054"/>
    </source>
</evidence>
<evidence type="ECO:0000313" key="12">
    <source>
        <dbReference type="Proteomes" id="UP000006671"/>
    </source>
</evidence>
<gene>
    <name evidence="11" type="ORF">NAEGRDRAFT_61244</name>
</gene>
<keyword evidence="6" id="KW-0505">Motor protein</keyword>
<keyword evidence="5 7" id="KW-0175">Coiled coil</keyword>
<evidence type="ECO:0000256" key="2">
    <source>
        <dbReference type="ARBA" id="ARBA00022490"/>
    </source>
</evidence>
<reference evidence="11 12" key="1">
    <citation type="journal article" date="2010" name="Cell">
        <title>The genome of Naegleria gruberi illuminates early eukaryotic versatility.</title>
        <authorList>
            <person name="Fritz-Laylin L.K."/>
            <person name="Prochnik S.E."/>
            <person name="Ginger M.L."/>
            <person name="Dacks J.B."/>
            <person name="Carpenter M.L."/>
            <person name="Field M.C."/>
            <person name="Kuo A."/>
            <person name="Paredez A."/>
            <person name="Chapman J."/>
            <person name="Pham J."/>
            <person name="Shu S."/>
            <person name="Neupane R."/>
            <person name="Cipriano M."/>
            <person name="Mancuso J."/>
            <person name="Tu H."/>
            <person name="Salamov A."/>
            <person name="Lindquist E."/>
            <person name="Shapiro H."/>
            <person name="Lucas S."/>
            <person name="Grigoriev I.V."/>
            <person name="Cande W.Z."/>
            <person name="Fulton C."/>
            <person name="Rokhsar D.S."/>
            <person name="Dawson S.C."/>
        </authorList>
    </citation>
    <scope>NUCLEOTIDE SEQUENCE [LARGE SCALE GENOMIC DNA]</scope>
    <source>
        <strain evidence="11 12">NEG-M</strain>
    </source>
</reference>
<dbReference type="InterPro" id="IPR001752">
    <property type="entry name" value="Kinesin_motor_dom"/>
</dbReference>
<comment type="similarity">
    <text evidence="6">Belongs to the TRAFAC class myosin-kinesin ATPase superfamily. Kinesin family.</text>
</comment>
<sequence>MSSQTLNVQALSEQTKEESPMKSFPRFRPFLKSEVESSGDDKPKCCAAFHKGHNCTLFALGAHQSGKTYTLFGNVAKSANWATELENQKFDGIAPRFIRAVFDFIMNQSPENIEFSVSLNAFEICGLENGNDALMNDLLANTSTPPKLDVLVEEETNAVEIVGLQEVFVTSDSELFENISGALMKRSKKFSTAFFEIKFVQHDTSTNLTKEGRLCIIDLDSERSSDQYRNTRKTGCKVFQEVAESLYTEVEDYDYFSTTLKCLVFSRVFVNTATFSFVTLSPMISVVEDQTIPYLQLASKICELSSDVMVNYVQDPIVETPQEEEKSIPTPHPVASVQANAKVEAVQQEELAKPIGNPTSLPTTNEKKEIPTILDIPPKPTQSITDVTKSEEYMQILKEKINIEEDILLLRTQFNSLKDQLEREEEKASKFEKEASLKDSATKELAKQLKESFALTEQLQKERDRYEEQVKASQNDIQQLKEKLIHEESIRDELNEKAHEQEKTLANYRSSEEQMTIQITQLKKELQEFKQSSNTNHGSIPTPLKNKGEELEKEVVLLIKSQHEELKNAYNELSIKIVELEKKNIYLEEELVDAEKKALEADDPSHQLIEKLKSKNKLLLEQLNLSKRENLKSREKSVEINMKLIEQKIQEYQQLVNQSSTVLPTPLNDTTVTVNNEDLEPISPQEKLNVQKLKEKVTDLTNKLTTARKKATETEIARMKWQEGEKATRQKISDLENEIEELKQKMTAKESSLKEEIDQLQKEINSWRETDQKIKSELKKIEKEKQSLEQVIKKENVNRKKSVMVMHQVQQVQESNNLILRNELAQARERIEYLERELKKIGGPGMKISSRSQTISPSSRSPMTPTSESSSQSLPTTAPKKLDDNSQKDLRQKEIQSKRQSVLINKNAMQALRVNIQTEKPKQEISSPTEDIHDDADEEEYGKQFASNTYDPHQANETTMSENVNPKIDKSGYLFKKGPKINIFKKRFFKIEGHNLIYQTDSKDSKALGSIDLRTALTDIAPEKSSNKRKYVFRVEIPGRTYFMSAPSKEDRDEWVISLRHVIQKLSNENSF</sequence>
<evidence type="ECO:0000256" key="4">
    <source>
        <dbReference type="ARBA" id="ARBA00022840"/>
    </source>
</evidence>
<dbReference type="KEGG" id="ngr:NAEGRDRAFT_61244"/>
<dbReference type="Pfam" id="PF00225">
    <property type="entry name" value="Kinesin"/>
    <property type="match status" value="1"/>
</dbReference>
<dbReference type="GeneID" id="8863909"/>
<dbReference type="GO" id="GO:0005737">
    <property type="term" value="C:cytoplasm"/>
    <property type="evidence" value="ECO:0007669"/>
    <property type="project" value="UniProtKB-SubCell"/>
</dbReference>
<dbReference type="eggNOG" id="KOG0240">
    <property type="taxonomic scope" value="Eukaryota"/>
</dbReference>
<evidence type="ECO:0000256" key="3">
    <source>
        <dbReference type="ARBA" id="ARBA00022741"/>
    </source>
</evidence>
<feature type="region of interest" description="Disordered" evidence="8">
    <location>
        <begin position="843"/>
        <end position="902"/>
    </location>
</feature>
<feature type="compositionally biased region" description="Low complexity" evidence="8">
    <location>
        <begin position="848"/>
        <end position="877"/>
    </location>
</feature>
<evidence type="ECO:0000313" key="11">
    <source>
        <dbReference type="EMBL" id="EFC50349.1"/>
    </source>
</evidence>
<keyword evidence="12" id="KW-1185">Reference proteome</keyword>
<dbReference type="RefSeq" id="XP_002683093.1">
    <property type="nucleotide sequence ID" value="XM_002683047.1"/>
</dbReference>
<dbReference type="EMBL" id="GG738845">
    <property type="protein sequence ID" value="EFC50349.1"/>
    <property type="molecule type" value="Genomic_DNA"/>
</dbReference>
<dbReference type="GO" id="GO:0003777">
    <property type="term" value="F:microtubule motor activity"/>
    <property type="evidence" value="ECO:0007669"/>
    <property type="project" value="InterPro"/>
</dbReference>
<dbReference type="GO" id="GO:0051231">
    <property type="term" value="P:spindle elongation"/>
    <property type="evidence" value="ECO:0007669"/>
    <property type="project" value="TreeGrafter"/>
</dbReference>
<dbReference type="Gene3D" id="3.40.850.10">
    <property type="entry name" value="Kinesin motor domain"/>
    <property type="match status" value="1"/>
</dbReference>
<feature type="binding site" evidence="6">
    <location>
        <begin position="61"/>
        <end position="68"/>
    </location>
    <ligand>
        <name>ATP</name>
        <dbReference type="ChEBI" id="CHEBI:30616"/>
    </ligand>
</feature>
<dbReference type="PROSITE" id="PS50067">
    <property type="entry name" value="KINESIN_MOTOR_2"/>
    <property type="match status" value="1"/>
</dbReference>
<feature type="domain" description="Kinesin motor" evidence="10">
    <location>
        <begin position="1"/>
        <end position="219"/>
    </location>
</feature>
<evidence type="ECO:0000256" key="8">
    <source>
        <dbReference type="SAM" id="MobiDB-lite"/>
    </source>
</evidence>
<dbReference type="STRING" id="5762.D2UXU4"/>
<proteinExistence type="inferred from homology"/>
<dbReference type="GO" id="GO:0008017">
    <property type="term" value="F:microtubule binding"/>
    <property type="evidence" value="ECO:0007669"/>
    <property type="project" value="InterPro"/>
</dbReference>
<feature type="coiled-coil region" evidence="7">
    <location>
        <begin position="563"/>
        <end position="655"/>
    </location>
</feature>
<dbReference type="InterPro" id="IPR001849">
    <property type="entry name" value="PH_domain"/>
</dbReference>
<dbReference type="GO" id="GO:0005875">
    <property type="term" value="C:microtubule associated complex"/>
    <property type="evidence" value="ECO:0007669"/>
    <property type="project" value="TreeGrafter"/>
</dbReference>
<dbReference type="InterPro" id="IPR027417">
    <property type="entry name" value="P-loop_NTPase"/>
</dbReference>
<keyword evidence="4 6" id="KW-0067">ATP-binding</keyword>
<organism evidence="12">
    <name type="scientific">Naegleria gruberi</name>
    <name type="common">Amoeba</name>
    <dbReference type="NCBI Taxonomy" id="5762"/>
    <lineage>
        <taxon>Eukaryota</taxon>
        <taxon>Discoba</taxon>
        <taxon>Heterolobosea</taxon>
        <taxon>Tetramitia</taxon>
        <taxon>Eutetramitia</taxon>
        <taxon>Vahlkampfiidae</taxon>
        <taxon>Naegleria</taxon>
    </lineage>
</organism>
<dbReference type="Gene3D" id="2.30.29.30">
    <property type="entry name" value="Pleckstrin-homology domain (PH domain)/Phosphotyrosine-binding domain (PTB)"/>
    <property type="match status" value="1"/>
</dbReference>
<name>D2UXU4_NAEGR</name>
<feature type="coiled-coil region" evidence="7">
    <location>
        <begin position="407"/>
        <end position="532"/>
    </location>
</feature>
<dbReference type="SUPFAM" id="SSF52540">
    <property type="entry name" value="P-loop containing nucleoside triphosphate hydrolases"/>
    <property type="match status" value="1"/>
</dbReference>
<feature type="compositionally biased region" description="Polar residues" evidence="8">
    <location>
        <begin position="1"/>
        <end position="13"/>
    </location>
</feature>
<feature type="domain" description="PH" evidence="9">
    <location>
        <begin position="967"/>
        <end position="1064"/>
    </location>
</feature>
<protein>
    <submittedName>
        <fullName evidence="11">Predicted protein</fullName>
    </submittedName>
</protein>
<comment type="subcellular location">
    <subcellularLocation>
        <location evidence="1">Cytoplasm</location>
    </subcellularLocation>
</comment>
<evidence type="ECO:0000256" key="7">
    <source>
        <dbReference type="SAM" id="Coils"/>
    </source>
</evidence>
<dbReference type="FunFam" id="2.30.29.30:FF:000286">
    <property type="entry name" value="PH-protein kinase domain containing protein"/>
    <property type="match status" value="1"/>
</dbReference>
<dbReference type="GO" id="GO:0007018">
    <property type="term" value="P:microtubule-based movement"/>
    <property type="evidence" value="ECO:0007669"/>
    <property type="project" value="InterPro"/>
</dbReference>
<dbReference type="SUPFAM" id="SSF50729">
    <property type="entry name" value="PH domain-like"/>
    <property type="match status" value="1"/>
</dbReference>
<feature type="coiled-coil region" evidence="7">
    <location>
        <begin position="690"/>
        <end position="837"/>
    </location>
</feature>
<feature type="compositionally biased region" description="Basic and acidic residues" evidence="8">
    <location>
        <begin position="880"/>
        <end position="897"/>
    </location>
</feature>
<dbReference type="Proteomes" id="UP000006671">
    <property type="component" value="Unassembled WGS sequence"/>
</dbReference>
<dbReference type="Pfam" id="PF00169">
    <property type="entry name" value="PH"/>
    <property type="match status" value="1"/>
</dbReference>
<dbReference type="GO" id="GO:0007052">
    <property type="term" value="P:mitotic spindle organization"/>
    <property type="evidence" value="ECO:0007669"/>
    <property type="project" value="TreeGrafter"/>
</dbReference>
<dbReference type="GO" id="GO:0005524">
    <property type="term" value="F:ATP binding"/>
    <property type="evidence" value="ECO:0007669"/>
    <property type="project" value="UniProtKB-UniRule"/>
</dbReference>
<dbReference type="PROSITE" id="PS50003">
    <property type="entry name" value="PH_DOMAIN"/>
    <property type="match status" value="1"/>
</dbReference>
<dbReference type="InterPro" id="IPR027640">
    <property type="entry name" value="Kinesin-like_fam"/>
</dbReference>
<evidence type="ECO:0000256" key="1">
    <source>
        <dbReference type="ARBA" id="ARBA00004496"/>
    </source>
</evidence>
<keyword evidence="3 6" id="KW-0547">Nucleotide-binding</keyword>
<dbReference type="PANTHER" id="PTHR47969:SF15">
    <property type="entry name" value="CHROMOSOME-ASSOCIATED KINESIN KIF4A-RELATED"/>
    <property type="match status" value="1"/>
</dbReference>
<dbReference type="SMART" id="SM00233">
    <property type="entry name" value="PH"/>
    <property type="match status" value="1"/>
</dbReference>
<keyword evidence="2" id="KW-0963">Cytoplasm</keyword>
<dbReference type="InterPro" id="IPR011993">
    <property type="entry name" value="PH-like_dom_sf"/>
</dbReference>
<dbReference type="PANTHER" id="PTHR47969">
    <property type="entry name" value="CHROMOSOME-ASSOCIATED KINESIN KIF4A-RELATED"/>
    <property type="match status" value="1"/>
</dbReference>
<dbReference type="InParanoid" id="D2UXU4"/>
<evidence type="ECO:0000256" key="6">
    <source>
        <dbReference type="PROSITE-ProRule" id="PRU00283"/>
    </source>
</evidence>
<dbReference type="SMART" id="SM00129">
    <property type="entry name" value="KISc"/>
    <property type="match status" value="1"/>
</dbReference>
<feature type="region of interest" description="Disordered" evidence="8">
    <location>
        <begin position="1"/>
        <end position="23"/>
    </location>
</feature>
<dbReference type="InterPro" id="IPR036961">
    <property type="entry name" value="Kinesin_motor_dom_sf"/>
</dbReference>
<dbReference type="AlphaFoldDB" id="D2UXU4"/>
<dbReference type="OrthoDB" id="10261837at2759"/>